<dbReference type="Proteomes" id="UP001530377">
    <property type="component" value="Unassembled WGS sequence"/>
</dbReference>
<dbReference type="PRINTS" id="PR00747">
    <property type="entry name" value="GLYHDRLASE47"/>
</dbReference>
<evidence type="ECO:0000256" key="2">
    <source>
        <dbReference type="ARBA" id="ARBA00007658"/>
    </source>
</evidence>
<dbReference type="Gene3D" id="3.50.30.30">
    <property type="match status" value="1"/>
</dbReference>
<evidence type="ECO:0000256" key="7">
    <source>
        <dbReference type="RuleBase" id="RU361193"/>
    </source>
</evidence>
<dbReference type="Gene3D" id="1.50.10.10">
    <property type="match status" value="1"/>
</dbReference>
<keyword evidence="4" id="KW-0325">Glycoprotein</keyword>
<comment type="cofactor">
    <cofactor evidence="6">
        <name>Ca(2+)</name>
        <dbReference type="ChEBI" id="CHEBI:29108"/>
    </cofactor>
</comment>
<feature type="binding site" evidence="6">
    <location>
        <position position="984"/>
    </location>
    <ligand>
        <name>Ca(2+)</name>
        <dbReference type="ChEBI" id="CHEBI:29108"/>
    </ligand>
</feature>
<keyword evidence="10" id="KW-1185">Reference proteome</keyword>
<dbReference type="GO" id="GO:0005783">
    <property type="term" value="C:endoplasmic reticulum"/>
    <property type="evidence" value="ECO:0007669"/>
    <property type="project" value="UniProtKB-SubCell"/>
</dbReference>
<feature type="active site" evidence="5">
    <location>
        <position position="857"/>
    </location>
</feature>
<dbReference type="InterPro" id="IPR036026">
    <property type="entry name" value="Seven-hairpin_glycosidases"/>
</dbReference>
<feature type="compositionally biased region" description="Polar residues" evidence="8">
    <location>
        <begin position="1201"/>
        <end position="1220"/>
    </location>
</feature>
<evidence type="ECO:0000313" key="10">
    <source>
        <dbReference type="Proteomes" id="UP001530377"/>
    </source>
</evidence>
<dbReference type="GO" id="GO:0016798">
    <property type="term" value="F:hydrolase activity, acting on glycosyl bonds"/>
    <property type="evidence" value="ECO:0007669"/>
    <property type="project" value="UniProtKB-KW"/>
</dbReference>
<keyword evidence="7" id="KW-0326">Glycosidase</keyword>
<evidence type="ECO:0000256" key="4">
    <source>
        <dbReference type="ARBA" id="ARBA00023180"/>
    </source>
</evidence>
<evidence type="ECO:0000256" key="1">
    <source>
        <dbReference type="ARBA" id="ARBA00004240"/>
    </source>
</evidence>
<name>A0ABD3RAS9_9STRA</name>
<feature type="region of interest" description="Disordered" evidence="8">
    <location>
        <begin position="98"/>
        <end position="121"/>
    </location>
</feature>
<feature type="region of interest" description="Disordered" evidence="8">
    <location>
        <begin position="1196"/>
        <end position="1221"/>
    </location>
</feature>
<reference evidence="9 10" key="1">
    <citation type="submission" date="2024-10" db="EMBL/GenBank/DDBJ databases">
        <title>Updated reference genomes for cyclostephanoid diatoms.</title>
        <authorList>
            <person name="Roberts W.R."/>
            <person name="Alverson A.J."/>
        </authorList>
    </citation>
    <scope>NUCLEOTIDE SEQUENCE [LARGE SCALE GENOMIC DNA]</scope>
    <source>
        <strain evidence="9 10">AJA228-03</strain>
    </source>
</reference>
<gene>
    <name evidence="9" type="ORF">ACHAXA_011390</name>
</gene>
<feature type="region of interest" description="Disordered" evidence="8">
    <location>
        <begin position="1021"/>
        <end position="1040"/>
    </location>
</feature>
<comment type="subcellular location">
    <subcellularLocation>
        <location evidence="1">Endoplasmic reticulum</location>
    </subcellularLocation>
</comment>
<dbReference type="SUPFAM" id="SSF48225">
    <property type="entry name" value="Seven-hairpin glycosidases"/>
    <property type="match status" value="1"/>
</dbReference>
<comment type="similarity">
    <text evidence="2 7">Belongs to the glycosyl hydrolase 47 family.</text>
</comment>
<dbReference type="InterPro" id="IPR001382">
    <property type="entry name" value="Glyco_hydro_47"/>
</dbReference>
<keyword evidence="6" id="KW-0106">Calcium</keyword>
<proteinExistence type="inferred from homology"/>
<organism evidence="9 10">
    <name type="scientific">Cyclostephanos tholiformis</name>
    <dbReference type="NCBI Taxonomy" id="382380"/>
    <lineage>
        <taxon>Eukaryota</taxon>
        <taxon>Sar</taxon>
        <taxon>Stramenopiles</taxon>
        <taxon>Ochrophyta</taxon>
        <taxon>Bacillariophyta</taxon>
        <taxon>Coscinodiscophyceae</taxon>
        <taxon>Thalassiosirophycidae</taxon>
        <taxon>Stephanodiscales</taxon>
        <taxon>Stephanodiscaceae</taxon>
        <taxon>Cyclostephanos</taxon>
    </lineage>
</organism>
<dbReference type="EC" id="3.2.1.-" evidence="7"/>
<evidence type="ECO:0000256" key="5">
    <source>
        <dbReference type="PIRSR" id="PIRSR601382-1"/>
    </source>
</evidence>
<feature type="active site" description="Proton donor" evidence="5">
    <location>
        <position position="834"/>
    </location>
</feature>
<keyword evidence="3" id="KW-0256">Endoplasmic reticulum</keyword>
<comment type="caution">
    <text evidence="9">The sequence shown here is derived from an EMBL/GenBank/DDBJ whole genome shotgun (WGS) entry which is preliminary data.</text>
</comment>
<dbReference type="PANTHER" id="PTHR45679">
    <property type="entry name" value="ER DEGRADATION-ENHANCING ALPHA-MANNOSIDASE-LIKE PROTEIN 2"/>
    <property type="match status" value="1"/>
</dbReference>
<keyword evidence="7" id="KW-0378">Hydrolase</keyword>
<accession>A0ABD3RAS9</accession>
<evidence type="ECO:0000256" key="6">
    <source>
        <dbReference type="PIRSR" id="PIRSR601382-2"/>
    </source>
</evidence>
<keyword evidence="6" id="KW-0479">Metal-binding</keyword>
<evidence type="ECO:0000256" key="3">
    <source>
        <dbReference type="ARBA" id="ARBA00022824"/>
    </source>
</evidence>
<evidence type="ECO:0000256" key="8">
    <source>
        <dbReference type="SAM" id="MobiDB-lite"/>
    </source>
</evidence>
<dbReference type="EMBL" id="JALLPB020000362">
    <property type="protein sequence ID" value="KAL3809948.1"/>
    <property type="molecule type" value="Genomic_DNA"/>
</dbReference>
<dbReference type="Pfam" id="PF01532">
    <property type="entry name" value="Glyco_hydro_47"/>
    <property type="match status" value="2"/>
</dbReference>
<protein>
    <recommendedName>
        <fullName evidence="7">alpha-1,2-Mannosidase</fullName>
        <ecNumber evidence="7">3.2.1.-</ecNumber>
    </recommendedName>
</protein>
<dbReference type="InterPro" id="IPR044674">
    <property type="entry name" value="EDEM1/2/3"/>
</dbReference>
<dbReference type="PANTHER" id="PTHR45679:SF6">
    <property type="entry name" value="ER DEGRADATION-ENHANCING ALPHA-MANNOSIDASE-LIKE PROTEIN 2"/>
    <property type="match status" value="1"/>
</dbReference>
<evidence type="ECO:0000313" key="9">
    <source>
        <dbReference type="EMBL" id="KAL3809948.1"/>
    </source>
</evidence>
<dbReference type="InterPro" id="IPR012341">
    <property type="entry name" value="6hp_glycosidase-like_sf"/>
</dbReference>
<feature type="active site" evidence="5">
    <location>
        <position position="738"/>
    </location>
</feature>
<sequence length="1581" mass="176908">MNTISLKRIKEYSHSLRFLAAVAVLFCCCPRKLTKAYASDEISKGRGYGAFQIADLFSSILGDNSKNVDADTINSEQSAGTLKLSAKQIISSIFERFQKTQKGTHPPIEDTSTRRKNSNRRNKLYLRSVHAHYTRLVNEYVRNSSSPLVDAASFDDAIAYYNGGMDEAFDAREMVNSEESIFSRFSHWTYILHPKSSISQLHLSPSAITNDGNAACCSFAASKVLKLPASSIFYDSVQFVMTSKVHLGGYLRPGTPDYKSLISARWGPEETKAPNPPGLVEYYIDGDICFGDESRKRQSKVVYDLECCELRQSTVMEAFFQNDGKILIQSAEEPEPCRYELRACKLCPVDEKRKNGVTSELESSSSVDPTALSHLLQTFLQRKPGDAFPPMPPSQIEANKMLLHSMFTHAYDSYFYNAFPASELKPLTCQPGIFNLVRIPALTLIDTLDTLIIIGNYTEFARSVERLRYLDKIMKRSYQFSQRESNGDENERGSEEGGLFSIDQNVSLFETTIRVLGGLLSAHQMAIAFMSNLVVKSDVWDASGDILNSVVSDVPAFEKSENDITGGRSTVDTAREGLWANDDNDNHSFLWESFRIPTAEFGTRKEKNEEFSSDPISDLAVTWEYDGFLLELAHDIGKRLLVAFDTETGIPYGTVNLLHGIPEGETTVASLAGAGTLSLEFELLSRLTGDLSFGKAAKLATRALWIRGSPDLNLFGKHIDTESGRWIEHLSGVGSNSDSFYEYLIKHYLLFPDDSDWWNMFVVAYSGVHDNSRLEEWYVDVDMGVGLMGYINQVFESLMAFYPGMQILLGELVPAAKSLNSFFLVREFLGLLPERFDFVNWRSAGNGAGDVHPLRPELLESNYFFHLASIGLHGSKRGPSSHDSSHHTSSWLWAADFALNAINDLSLVPCGFATVAKLGPFTTGDFNIRDNCSDQTEQKHYKPQHLNEMPSYFLSETIKYLYLTFDADKNILHNDDVRDWIFTTEAHPIHYVPVPQSTAHDDDRLNMQLQRVRSLLKRRIFDSPLPNEGEPNSSADAAPDKFEQERWTPLTPESIFVLSIQYVDNMILTSKQPGETHNFDSGPPFRRHVAEISPHGIFASEINQAHYEYDDRGKGNGKMLSKRCPNFHHPDLQWTHALHGDALEYNAVHSVSWESSASKHDTDERMLTALASACFYGTNFYADGIVEDKNTRCLTGDAPKYTTNTNSQSRNKNRSQTSADQIPGAIRYDMGGKLGYFDVSSFPGGNGFIVRHVESQELVQVSIFRNDTNLHPSEDEETVVMVILTTPPSAKDVHAGVMNLQSPHLPPRAVFSWKSLRVNRGRLFLRKDLPEDNPESELAHDNFRRHVVVADMKNNSFRCEVAITMKTNKEVEIGGEGDIVIRKFPCSPAFFGKTRISYLRTNGEGTAKGLLVPPPLGDEYGCNQFDLTLLDKEICQINDEPVDGERDIVQIIRRGECTFMSKALNYPLAEGILVINTFGTDELFAMAGDRQPMGGEGDDLPMSVLVSGDDGESILELIAEERSKGNVLNAHILMTKDDGGLRFPYVNSSSDGLHVHAKNGWGVKMLPHESQNGWQLFLMTH</sequence>
<feature type="active site" description="Proton donor" evidence="5">
    <location>
        <position position="510"/>
    </location>
</feature>